<reference evidence="2 3" key="1">
    <citation type="submission" date="2017-09" db="EMBL/GenBank/DDBJ databases">
        <title>Depth-based differentiation of microbial function through sediment-hosted aquifers and enrichment of novel symbionts in the deep terrestrial subsurface.</title>
        <authorList>
            <person name="Probst A.J."/>
            <person name="Ladd B."/>
            <person name="Jarett J.K."/>
            <person name="Geller-Mcgrath D.E."/>
            <person name="Sieber C.M."/>
            <person name="Emerson J.B."/>
            <person name="Anantharaman K."/>
            <person name="Thomas B.C."/>
            <person name="Malmstrom R."/>
            <person name="Stieglmeier M."/>
            <person name="Klingl A."/>
            <person name="Woyke T."/>
            <person name="Ryan C.M."/>
            <person name="Banfield J.F."/>
        </authorList>
    </citation>
    <scope>NUCLEOTIDE SEQUENCE [LARGE SCALE GENOMIC DNA]</scope>
    <source>
        <strain evidence="2">CG22_combo_CG10-13_8_21_14_all_43_12</strain>
    </source>
</reference>
<feature type="transmembrane region" description="Helical" evidence="1">
    <location>
        <begin position="91"/>
        <end position="111"/>
    </location>
</feature>
<feature type="transmembrane region" description="Helical" evidence="1">
    <location>
        <begin position="332"/>
        <end position="351"/>
    </location>
</feature>
<organism evidence="2 3">
    <name type="scientific">Candidatus Collierbacteria bacterium CG22_combo_CG10-13_8_21_14_all_43_12</name>
    <dbReference type="NCBI Taxonomy" id="1974537"/>
    <lineage>
        <taxon>Bacteria</taxon>
        <taxon>Candidatus Collieribacteriota</taxon>
    </lineage>
</organism>
<keyword evidence="1" id="KW-0472">Membrane</keyword>
<feature type="transmembrane region" description="Helical" evidence="1">
    <location>
        <begin position="303"/>
        <end position="320"/>
    </location>
</feature>
<feature type="transmembrane region" description="Helical" evidence="1">
    <location>
        <begin position="357"/>
        <end position="377"/>
    </location>
</feature>
<dbReference type="EMBL" id="PCTR01000072">
    <property type="protein sequence ID" value="PIP85826.1"/>
    <property type="molecule type" value="Genomic_DNA"/>
</dbReference>
<name>A0A2H0DUF8_9BACT</name>
<dbReference type="AlphaFoldDB" id="A0A2H0DUF8"/>
<evidence type="ECO:0008006" key="4">
    <source>
        <dbReference type="Google" id="ProtNLM"/>
    </source>
</evidence>
<evidence type="ECO:0000313" key="2">
    <source>
        <dbReference type="EMBL" id="PIP85826.1"/>
    </source>
</evidence>
<accession>A0A2H0DUF8</accession>
<feature type="transmembrane region" description="Helical" evidence="1">
    <location>
        <begin position="384"/>
        <end position="401"/>
    </location>
</feature>
<keyword evidence="1" id="KW-1133">Transmembrane helix</keyword>
<feature type="transmembrane region" description="Helical" evidence="1">
    <location>
        <begin position="145"/>
        <end position="162"/>
    </location>
</feature>
<proteinExistence type="predicted"/>
<feature type="transmembrane region" description="Helical" evidence="1">
    <location>
        <begin position="232"/>
        <end position="249"/>
    </location>
</feature>
<evidence type="ECO:0000313" key="3">
    <source>
        <dbReference type="Proteomes" id="UP000231136"/>
    </source>
</evidence>
<keyword evidence="1" id="KW-0812">Transmembrane</keyword>
<feature type="transmembrane region" description="Helical" evidence="1">
    <location>
        <begin position="118"/>
        <end position="139"/>
    </location>
</feature>
<protein>
    <recommendedName>
        <fullName evidence="4">Glycosyltransferase RgtA/B/C/D-like domain-containing protein</fullName>
    </recommendedName>
</protein>
<dbReference type="Proteomes" id="UP000231136">
    <property type="component" value="Unassembled WGS sequence"/>
</dbReference>
<comment type="caution">
    <text evidence="2">The sequence shown here is derived from an EMBL/GenBank/DDBJ whole genome shotgun (WGS) entry which is preliminary data.</text>
</comment>
<sequence>MLSLLKKNISLILFLVILLSSSVLKIMEVSHNNFPFTTDQGRDMVDMRHMVVTHSPRLVGPTTSINGVLLGPFWYYFNLIPFVAGGGDPSFLVYWQILWYQLSVVALWFVLKKNHSSLAVIVSVLLFLMPTGFNTARYFWNANSMVFFTTLYFAALIFAFHVSPSKLKTNTPAPITLLVLGLVSGISMQIEAAFGILFFPFALLYLLTCHSRPEWAEGARKGESIKFKIKKLIYLTTGFGLTLLPQVLFEFKHGYIMTKILLGEFFGQGTMLGEKITFAEKLTQRWEHFQLLIIRSTHLPPNYVPYLYTVSLALFLYIIIAAKKSKFKEIKIWSLSFWFILFSAVFYLLFPQKLKEWYTLGLSVPIVLFFGCFLNYLWERKAHIFKFFVGLLVGMLIYYSLKSQWDYTRDVAWKPSDDRSNLQNEIAALDWVYQNAEGNGFKVYSYLPSVYDFPYNHLFWWYGNQKYGYEPIETAYLPDQPEYIRDVDKIWTNKRDLGSKNLTFLIIEEDMDMPIRMQAWLGNFSKLCLLKEQVFFWHASVRLLVPCPK</sequence>
<evidence type="ECO:0000256" key="1">
    <source>
        <dbReference type="SAM" id="Phobius"/>
    </source>
</evidence>
<gene>
    <name evidence="2" type="ORF">COW83_02210</name>
</gene>